<keyword evidence="3" id="KW-0732">Signal</keyword>
<dbReference type="EMBL" id="PGLQ01000006">
    <property type="protein sequence ID" value="PJM78622.1"/>
    <property type="molecule type" value="Genomic_DNA"/>
</dbReference>
<dbReference type="Pfam" id="PF13416">
    <property type="entry name" value="SBP_bac_8"/>
    <property type="match status" value="1"/>
</dbReference>
<dbReference type="InterPro" id="IPR050490">
    <property type="entry name" value="Bact_solute-bd_prot1"/>
</dbReference>
<evidence type="ECO:0000256" key="3">
    <source>
        <dbReference type="ARBA" id="ARBA00022729"/>
    </source>
</evidence>
<dbReference type="InterPro" id="IPR006059">
    <property type="entry name" value="SBP"/>
</dbReference>
<protein>
    <submittedName>
        <fullName evidence="4">Sugar ABC transporter substrate-binding protein</fullName>
    </submittedName>
</protein>
<organism evidence="4 5">
    <name type="scientific">Bifidobacterium scaligerum</name>
    <dbReference type="NCBI Taxonomy" id="2052656"/>
    <lineage>
        <taxon>Bacteria</taxon>
        <taxon>Bacillati</taxon>
        <taxon>Actinomycetota</taxon>
        <taxon>Actinomycetes</taxon>
        <taxon>Bifidobacteriales</taxon>
        <taxon>Bifidobacteriaceae</taxon>
        <taxon>Bifidobacterium</taxon>
    </lineage>
</organism>
<reference evidence="4 5" key="1">
    <citation type="submission" date="2017-11" db="EMBL/GenBank/DDBJ databases">
        <title>Draft genome sequences of strains TRE 1, TRE D, TRE H and TRI 7, isolated from tamarins, belonging to four potential novel Bifidobacterium species.</title>
        <authorList>
            <person name="Mattarelli P."/>
            <person name="Modesto M."/>
            <person name="Bonetti A."/>
            <person name="Puglisi E."/>
            <person name="Morelli L."/>
        </authorList>
    </citation>
    <scope>NUCLEOTIDE SEQUENCE [LARGE SCALE GENOMIC DNA]</scope>
    <source>
        <strain evidence="5">TRED</strain>
    </source>
</reference>
<dbReference type="Gene3D" id="3.40.190.10">
    <property type="entry name" value="Periplasmic binding protein-like II"/>
    <property type="match status" value="1"/>
</dbReference>
<comment type="similarity">
    <text evidence="1">Belongs to the bacterial solute-binding protein 1 family.</text>
</comment>
<dbReference type="GO" id="GO:0055085">
    <property type="term" value="P:transmembrane transport"/>
    <property type="evidence" value="ECO:0007669"/>
    <property type="project" value="InterPro"/>
</dbReference>
<dbReference type="Proteomes" id="UP000228755">
    <property type="component" value="Unassembled WGS sequence"/>
</dbReference>
<evidence type="ECO:0000256" key="1">
    <source>
        <dbReference type="ARBA" id="ARBA00008520"/>
    </source>
</evidence>
<dbReference type="OrthoDB" id="2515046at2"/>
<dbReference type="PROSITE" id="PS01037">
    <property type="entry name" value="SBP_BACTERIAL_1"/>
    <property type="match status" value="1"/>
</dbReference>
<keyword evidence="2" id="KW-0813">Transport</keyword>
<name>A0A2M9HP70_9BIFI</name>
<evidence type="ECO:0000313" key="5">
    <source>
        <dbReference type="Proteomes" id="UP000228755"/>
    </source>
</evidence>
<keyword evidence="5" id="KW-1185">Reference proteome</keyword>
<dbReference type="PANTHER" id="PTHR43649">
    <property type="entry name" value="ARABINOSE-BINDING PROTEIN-RELATED"/>
    <property type="match status" value="1"/>
</dbReference>
<gene>
    <name evidence="4" type="ORF">CUU80_08495</name>
</gene>
<evidence type="ECO:0000313" key="4">
    <source>
        <dbReference type="EMBL" id="PJM78622.1"/>
    </source>
</evidence>
<dbReference type="PANTHER" id="PTHR43649:SF14">
    <property type="entry name" value="BLR3389 PROTEIN"/>
    <property type="match status" value="1"/>
</dbReference>
<evidence type="ECO:0000256" key="2">
    <source>
        <dbReference type="ARBA" id="ARBA00022448"/>
    </source>
</evidence>
<sequence length="461" mass="49880">MRIATPVRRQVSLSSTSECLYMSRLSRALKIRTITAAAVATCLVGVGAGCGNTSGTAGTDGTTEITLWTWQSTINDFVTAFEKTHPNIKVKVTNAGANEDEYMQLTNALNAGNGIPDLVYLDFNAVHQFAISDQLRNVNDYGFNKISDDFTEAAQNNVTVNGQPYGLPISSGPMVMFYNQDVFDKAGVESVPATWDEYRAAAEKIASLPGDAHITNDTGDGGFITSMLWQAGAQPFSVDGTTVSVNFNDKNVKKFTSMWQSLLDSKLIDTSTTGWTDDWWRKLDDGSIATMLTGAWMVSSMQKNLSQTKGSWRVAPMPQYTTGEHVNGENGGGALAMPKGSNDAKTRAAYEFAQWFAHGGGVQVNLQQGGLPPLNSVLSDTDWLDEKDAFFGGQATHQVIASASKDVTTDFAYLPYMAYANSIAVNSIGQVYHGKTTLQKALVQWGDSLKTYGQQEGFTVK</sequence>
<accession>A0A2M9HP70</accession>
<proteinExistence type="inferred from homology"/>
<dbReference type="SUPFAM" id="SSF53850">
    <property type="entry name" value="Periplasmic binding protein-like II"/>
    <property type="match status" value="1"/>
</dbReference>
<dbReference type="AlphaFoldDB" id="A0A2M9HP70"/>
<dbReference type="InterPro" id="IPR006061">
    <property type="entry name" value="SBP_1_CS"/>
</dbReference>
<comment type="caution">
    <text evidence="4">The sequence shown here is derived from an EMBL/GenBank/DDBJ whole genome shotgun (WGS) entry which is preliminary data.</text>
</comment>